<dbReference type="InterPro" id="IPR029044">
    <property type="entry name" value="Nucleotide-diphossugar_trans"/>
</dbReference>
<sequence length="471" mass="52934">MLFLPPRRQLFILLFASLTVFLCISFLATDVGSTALTTVKTKVSETASHVINNTNPPKGTTVDVNAKKYKPTPTYTPPPVQDPFPLLATSTPPPIPKWNAPRENLHKDYGLEYAPPLLIGFTRTYPVLLQAVVSYITSGWPPSQIYVVENTGVQQANTRRQLSLQNPFFLDHAALGKLGVNIVQTPALLNFAQLQNLYLSMSYARNWTYYFWSHMDVLALPYEDGLEGVTPRYDEPGYRSLYEAACRAANETLAADPRWGIRLFAYDHLALVNRAAYEDVGGWDTLIPYYMTDCDMHSRLEMAGWTLREARAGVVTDVNTVLKDLRALYRDPAVVPEFLDPNPPPPPPPPSEEEKKDDKPDGAGAGGVKDKREGEGEDANMVYYHKLRDVANSMFHYKHGERGRNTWQLGQQGGEGEPFYYPAAGIAQGMDMLTETGRQVFRKKWGWAGCDILGEQAQRKLGDEWRVEEKR</sequence>
<dbReference type="RefSeq" id="XP_030994664.1">
    <property type="nucleotide sequence ID" value="XM_031141249.1"/>
</dbReference>
<feature type="compositionally biased region" description="Basic and acidic residues" evidence="1">
    <location>
        <begin position="352"/>
        <end position="361"/>
    </location>
</feature>
<evidence type="ECO:0000256" key="1">
    <source>
        <dbReference type="SAM" id="MobiDB-lite"/>
    </source>
</evidence>
<proteinExistence type="predicted"/>
<comment type="caution">
    <text evidence="2">The sequence shown here is derived from an EMBL/GenBank/DDBJ whole genome shotgun (WGS) entry which is preliminary data.</text>
</comment>
<evidence type="ECO:0000313" key="3">
    <source>
        <dbReference type="Proteomes" id="UP000319257"/>
    </source>
</evidence>
<keyword evidence="3" id="KW-1185">Reference proteome</keyword>
<dbReference type="OrthoDB" id="3527108at2759"/>
<dbReference type="STRING" id="1093900.A0A507AZ89"/>
<dbReference type="SUPFAM" id="SSF53448">
    <property type="entry name" value="Nucleotide-diphospho-sugar transferases"/>
    <property type="match status" value="1"/>
</dbReference>
<feature type="compositionally biased region" description="Pro residues" evidence="1">
    <location>
        <begin position="341"/>
        <end position="350"/>
    </location>
</feature>
<feature type="region of interest" description="Disordered" evidence="1">
    <location>
        <begin position="335"/>
        <end position="375"/>
    </location>
</feature>
<evidence type="ECO:0000313" key="2">
    <source>
        <dbReference type="EMBL" id="TPX12953.1"/>
    </source>
</evidence>
<reference evidence="2 3" key="1">
    <citation type="submission" date="2019-06" db="EMBL/GenBank/DDBJ databases">
        <title>Draft genome sequence of the filamentous fungus Phialemoniopsis curvata isolated from diesel fuel.</title>
        <authorList>
            <person name="Varaljay V.A."/>
            <person name="Lyon W.J."/>
            <person name="Crouch A.L."/>
            <person name="Drake C.E."/>
            <person name="Hollomon J.M."/>
            <person name="Nadeau L.J."/>
            <person name="Nunn H.S."/>
            <person name="Stevenson B.S."/>
            <person name="Bojanowski C.L."/>
            <person name="Crookes-Goodson W.J."/>
        </authorList>
    </citation>
    <scope>NUCLEOTIDE SEQUENCE [LARGE SCALE GENOMIC DNA]</scope>
    <source>
        <strain evidence="2 3">D216</strain>
    </source>
</reference>
<accession>A0A507AZ89</accession>
<organism evidence="2 3">
    <name type="scientific">Thyridium curvatum</name>
    <dbReference type="NCBI Taxonomy" id="1093900"/>
    <lineage>
        <taxon>Eukaryota</taxon>
        <taxon>Fungi</taxon>
        <taxon>Dikarya</taxon>
        <taxon>Ascomycota</taxon>
        <taxon>Pezizomycotina</taxon>
        <taxon>Sordariomycetes</taxon>
        <taxon>Sordariomycetidae</taxon>
        <taxon>Thyridiales</taxon>
        <taxon>Thyridiaceae</taxon>
        <taxon>Thyridium</taxon>
    </lineage>
</organism>
<dbReference type="EMBL" id="SKBQ01000038">
    <property type="protein sequence ID" value="TPX12953.1"/>
    <property type="molecule type" value="Genomic_DNA"/>
</dbReference>
<dbReference type="GeneID" id="41974045"/>
<dbReference type="Proteomes" id="UP000319257">
    <property type="component" value="Unassembled WGS sequence"/>
</dbReference>
<name>A0A507AZ89_9PEZI</name>
<evidence type="ECO:0008006" key="4">
    <source>
        <dbReference type="Google" id="ProtNLM"/>
    </source>
</evidence>
<dbReference type="InParanoid" id="A0A507AZ89"/>
<dbReference type="AlphaFoldDB" id="A0A507AZ89"/>
<protein>
    <recommendedName>
        <fullName evidence="4">Glycosyl transferase family 8 protein</fullName>
    </recommendedName>
</protein>
<gene>
    <name evidence="2" type="ORF">E0L32_006598</name>
</gene>